<reference evidence="2" key="1">
    <citation type="submission" date="2025-08" db="UniProtKB">
        <authorList>
            <consortium name="Ensembl"/>
        </authorList>
    </citation>
    <scope>IDENTIFICATION</scope>
</reference>
<keyword evidence="3" id="KW-1185">Reference proteome</keyword>
<name>A0A8C5MAN4_9ANUR</name>
<sequence>LPFYLSIADAPTCKECSTDGICVPVKPINSVNYVSCYCKGGSLGNGLTCTKLVYCSNSCCEPGLRFDIATKTCKDNNECQLGTHKCLSGDSPDCVNLNGNYLCSNNRNRACPINACSQEQDCILKGENLQCEDPCDNYSWLDGSKRSYTISSTSKFLTDRYNFGWFRYLDNTGIRTGCVGALKCNSLRPFSLSDPHPTYEEGVKMVSLYSNLEAGCRTAGSIPVKACYKNDERFYVYKFSGLLSYDVYCTDV</sequence>
<dbReference type="AlphaFoldDB" id="A0A8C5MAN4"/>
<organism evidence="2 3">
    <name type="scientific">Leptobrachium leishanense</name>
    <name type="common">Leishan spiny toad</name>
    <dbReference type="NCBI Taxonomy" id="445787"/>
    <lineage>
        <taxon>Eukaryota</taxon>
        <taxon>Metazoa</taxon>
        <taxon>Chordata</taxon>
        <taxon>Craniata</taxon>
        <taxon>Vertebrata</taxon>
        <taxon>Euteleostomi</taxon>
        <taxon>Amphibia</taxon>
        <taxon>Batrachia</taxon>
        <taxon>Anura</taxon>
        <taxon>Pelobatoidea</taxon>
        <taxon>Megophryidae</taxon>
        <taxon>Leptobrachium</taxon>
    </lineage>
</organism>
<dbReference type="InterPro" id="IPR018097">
    <property type="entry name" value="EGF_Ca-bd_CS"/>
</dbReference>
<evidence type="ECO:0008006" key="4">
    <source>
        <dbReference type="Google" id="ProtNLM"/>
    </source>
</evidence>
<reference evidence="2" key="2">
    <citation type="submission" date="2025-09" db="UniProtKB">
        <authorList>
            <consortium name="Ensembl"/>
        </authorList>
    </citation>
    <scope>IDENTIFICATION</scope>
</reference>
<dbReference type="GO" id="GO:0005509">
    <property type="term" value="F:calcium ion binding"/>
    <property type="evidence" value="ECO:0007669"/>
    <property type="project" value="InterPro"/>
</dbReference>
<accession>A0A8C5MAN4</accession>
<keyword evidence="1" id="KW-1015">Disulfide bond</keyword>
<dbReference type="PROSITE" id="PS01187">
    <property type="entry name" value="EGF_CA"/>
    <property type="match status" value="1"/>
</dbReference>
<evidence type="ECO:0000313" key="3">
    <source>
        <dbReference type="Proteomes" id="UP000694569"/>
    </source>
</evidence>
<evidence type="ECO:0000256" key="1">
    <source>
        <dbReference type="ARBA" id="ARBA00023157"/>
    </source>
</evidence>
<dbReference type="Proteomes" id="UP000694569">
    <property type="component" value="Unplaced"/>
</dbReference>
<evidence type="ECO:0000313" key="2">
    <source>
        <dbReference type="Ensembl" id="ENSLLEP00000009262.1"/>
    </source>
</evidence>
<proteinExistence type="predicted"/>
<dbReference type="GeneTree" id="ENSGT01000000220929"/>
<dbReference type="Ensembl" id="ENSLLET00000009620.1">
    <property type="protein sequence ID" value="ENSLLEP00000009262.1"/>
    <property type="gene ID" value="ENSLLEG00000005915.1"/>
</dbReference>
<dbReference type="OrthoDB" id="2015116at2759"/>
<protein>
    <recommendedName>
        <fullName evidence="4">EGF-like domain-containing protein</fullName>
    </recommendedName>
</protein>